<dbReference type="Pfam" id="PF00248">
    <property type="entry name" value="Aldo_ket_red"/>
    <property type="match status" value="1"/>
</dbReference>
<dbReference type="InterPro" id="IPR020471">
    <property type="entry name" value="AKR"/>
</dbReference>
<organism evidence="3 4">
    <name type="scientific">Duganella guangzhouensis</name>
    <dbReference type="NCBI Taxonomy" id="2666084"/>
    <lineage>
        <taxon>Bacteria</taxon>
        <taxon>Pseudomonadati</taxon>
        <taxon>Pseudomonadota</taxon>
        <taxon>Betaproteobacteria</taxon>
        <taxon>Burkholderiales</taxon>
        <taxon>Oxalobacteraceae</taxon>
        <taxon>Telluria group</taxon>
        <taxon>Duganella</taxon>
    </lineage>
</organism>
<dbReference type="PRINTS" id="PR00069">
    <property type="entry name" value="ALDKETRDTASE"/>
</dbReference>
<dbReference type="PANTHER" id="PTHR43364">
    <property type="entry name" value="NADH-SPECIFIC METHYLGLYOXAL REDUCTASE-RELATED"/>
    <property type="match status" value="1"/>
</dbReference>
<keyword evidence="4" id="KW-1185">Reference proteome</keyword>
<dbReference type="InterPro" id="IPR023210">
    <property type="entry name" value="NADP_OxRdtase_dom"/>
</dbReference>
<proteinExistence type="predicted"/>
<keyword evidence="1" id="KW-0560">Oxidoreductase</keyword>
<evidence type="ECO:0000256" key="1">
    <source>
        <dbReference type="ARBA" id="ARBA00023002"/>
    </source>
</evidence>
<dbReference type="SUPFAM" id="SSF51430">
    <property type="entry name" value="NAD(P)-linked oxidoreductase"/>
    <property type="match status" value="1"/>
</dbReference>
<dbReference type="RefSeq" id="WP_154381545.1">
    <property type="nucleotide sequence ID" value="NZ_WKJK01000016.1"/>
</dbReference>
<dbReference type="InterPro" id="IPR050523">
    <property type="entry name" value="AKR_Detox_Biosynth"/>
</dbReference>
<name>A0A6I2L567_9BURK</name>
<dbReference type="AlphaFoldDB" id="A0A6I2L567"/>
<dbReference type="Gene3D" id="3.20.20.100">
    <property type="entry name" value="NADP-dependent oxidoreductase domain"/>
    <property type="match status" value="1"/>
</dbReference>
<dbReference type="GO" id="GO:0005829">
    <property type="term" value="C:cytosol"/>
    <property type="evidence" value="ECO:0007669"/>
    <property type="project" value="TreeGrafter"/>
</dbReference>
<dbReference type="InterPro" id="IPR036812">
    <property type="entry name" value="NAD(P)_OxRdtase_dom_sf"/>
</dbReference>
<feature type="domain" description="NADP-dependent oxidoreductase" evidence="2">
    <location>
        <begin position="22"/>
        <end position="305"/>
    </location>
</feature>
<protein>
    <submittedName>
        <fullName evidence="3">Aldo/keto reductase</fullName>
    </submittedName>
</protein>
<dbReference type="Proteomes" id="UP000433309">
    <property type="component" value="Unassembled WGS sequence"/>
</dbReference>
<reference evidence="3 4" key="1">
    <citation type="submission" date="2019-11" db="EMBL/GenBank/DDBJ databases">
        <title>Novel species isolated from a subtropical stream in China.</title>
        <authorList>
            <person name="Lu H."/>
        </authorList>
    </citation>
    <scope>NUCLEOTIDE SEQUENCE [LARGE SCALE GENOMIC DNA]</scope>
    <source>
        <strain evidence="3 4">FT80W</strain>
    </source>
</reference>
<comment type="caution">
    <text evidence="3">The sequence shown here is derived from an EMBL/GenBank/DDBJ whole genome shotgun (WGS) entry which is preliminary data.</text>
</comment>
<dbReference type="EMBL" id="WKJK01000016">
    <property type="protein sequence ID" value="MRW93288.1"/>
    <property type="molecule type" value="Genomic_DNA"/>
</dbReference>
<accession>A0A6I2L567</accession>
<evidence type="ECO:0000313" key="4">
    <source>
        <dbReference type="Proteomes" id="UP000433309"/>
    </source>
</evidence>
<dbReference type="PANTHER" id="PTHR43364:SF4">
    <property type="entry name" value="NAD(P)-LINKED OXIDOREDUCTASE SUPERFAMILY PROTEIN"/>
    <property type="match status" value="1"/>
</dbReference>
<dbReference type="CDD" id="cd19086">
    <property type="entry name" value="AKR_AKR11C1"/>
    <property type="match status" value="1"/>
</dbReference>
<evidence type="ECO:0000259" key="2">
    <source>
        <dbReference type="Pfam" id="PF00248"/>
    </source>
</evidence>
<sequence>MRINRLGNTDLLVSELGFGAFAIGGNSTGNSYGPTSDQTSIAAIHAALDLGITFFDTANVYGNGHSETLLGKALRLAGSRHAVVIASKVGGRFSDGDTDQTWSPGYIEAALDASLARLDRDYLDLYQLHNPPPEVVERGEVFDVLARLQTAGKIRHHGVSIHTPADGEICLRDGRPQTLQLVYNLFSLLHPETSLDVLFEPAMAQGVGVIAREPLAAGYLSGRHAIDTHYGPGDNRGRWPQARRQLFCTLVEAVRRLEQPGITLAQAALRFVLDEPAIATTIVGIKTPEQARENAAATALPHFHQLELATADCDMR</sequence>
<gene>
    <name evidence="3" type="ORF">GJ699_25190</name>
</gene>
<dbReference type="GO" id="GO:0016491">
    <property type="term" value="F:oxidoreductase activity"/>
    <property type="evidence" value="ECO:0007669"/>
    <property type="project" value="UniProtKB-KW"/>
</dbReference>
<evidence type="ECO:0000313" key="3">
    <source>
        <dbReference type="EMBL" id="MRW93288.1"/>
    </source>
</evidence>